<accession>A0ABY6KY61</accession>
<dbReference type="PROSITE" id="PS51155">
    <property type="entry name" value="CHIT_BIND_RR_2"/>
    <property type="match status" value="2"/>
</dbReference>
<evidence type="ECO:0000313" key="4">
    <source>
        <dbReference type="Proteomes" id="UP001235939"/>
    </source>
</evidence>
<dbReference type="EMBL" id="CP092872">
    <property type="protein sequence ID" value="UYV73579.1"/>
    <property type="molecule type" value="Genomic_DNA"/>
</dbReference>
<dbReference type="InterPro" id="IPR036397">
    <property type="entry name" value="RNaseH_sf"/>
</dbReference>
<dbReference type="Gene3D" id="3.30.420.10">
    <property type="entry name" value="Ribonuclease H-like superfamily/Ribonuclease H"/>
    <property type="match status" value="1"/>
</dbReference>
<gene>
    <name evidence="3" type="ORF">LAZ67_10004142</name>
</gene>
<protein>
    <submittedName>
        <fullName evidence="3">Uncharacterized protein</fullName>
    </submittedName>
</protein>
<organism evidence="3 4">
    <name type="scientific">Cordylochernes scorpioides</name>
    <dbReference type="NCBI Taxonomy" id="51811"/>
    <lineage>
        <taxon>Eukaryota</taxon>
        <taxon>Metazoa</taxon>
        <taxon>Ecdysozoa</taxon>
        <taxon>Arthropoda</taxon>
        <taxon>Chelicerata</taxon>
        <taxon>Arachnida</taxon>
        <taxon>Pseudoscorpiones</taxon>
        <taxon>Cheliferoidea</taxon>
        <taxon>Chernetidae</taxon>
        <taxon>Cordylochernes</taxon>
    </lineage>
</organism>
<dbReference type="PANTHER" id="PTHR10380:SF235">
    <property type="entry name" value="CUTICULAR PROTEIN 73D, ISOFORM B"/>
    <property type="match status" value="1"/>
</dbReference>
<keyword evidence="4" id="KW-1185">Reference proteome</keyword>
<evidence type="ECO:0000256" key="2">
    <source>
        <dbReference type="SAM" id="MobiDB-lite"/>
    </source>
</evidence>
<feature type="compositionally biased region" description="Basic and acidic residues" evidence="2">
    <location>
        <begin position="58"/>
        <end position="72"/>
    </location>
</feature>
<dbReference type="InterPro" id="IPR050468">
    <property type="entry name" value="Cuticle_Struct_Prot"/>
</dbReference>
<feature type="region of interest" description="Disordered" evidence="2">
    <location>
        <begin position="242"/>
        <end position="265"/>
    </location>
</feature>
<dbReference type="Proteomes" id="UP001235939">
    <property type="component" value="Chromosome 10"/>
</dbReference>
<evidence type="ECO:0000256" key="1">
    <source>
        <dbReference type="PROSITE-ProRule" id="PRU00497"/>
    </source>
</evidence>
<reference evidence="3 4" key="1">
    <citation type="submission" date="2022-01" db="EMBL/GenBank/DDBJ databases">
        <title>A chromosomal length assembly of Cordylochernes scorpioides.</title>
        <authorList>
            <person name="Zeh D."/>
            <person name="Zeh J."/>
        </authorList>
    </citation>
    <scope>NUCLEOTIDE SEQUENCE [LARGE SCALE GENOMIC DNA]</scope>
    <source>
        <strain evidence="3">IN4F17</strain>
        <tissue evidence="3">Whole Body</tissue>
    </source>
</reference>
<feature type="region of interest" description="Disordered" evidence="2">
    <location>
        <begin position="48"/>
        <end position="83"/>
    </location>
</feature>
<sequence>MLDDNVEEFVEKNFVFRQLSTNALSQEKLTKYAFRMLAVPQRPTFLSFGHPKKSRNGRFSDGRYTLEEDKHTGRPSSSKTPESIEKVREFVANNRSASLRMMAEVLHINKETIRTILHEDLGIIHKEFVPAGQTITGEYYLNVLKRLIARIRRIRPEYRDEDSWCLLHDNAPSHSSLIVRRFLAKNNVCVLNHPPYSPDLAPAYAQRGHHGGYIDDGGYGGGYGYEDEHPYKFGYDVKDEYDAEQHREEESDGKNVRGSYGFRDPHDGRYRHVDYVADEHGFRAQVRTNEPGTANQNPADVHLQVEQQHGGRYFYLDKSIEILRAKKHHHAPQPYKFGYDVKDEYGATNFRDEEGDGHGAVKGSYGYRDPEYGLYRIVEYVADHDGFRAQVKTNEPGTQSQDPAHVRFNAEPYTGRHHCEYTCTVT</sequence>
<keyword evidence="1" id="KW-0193">Cuticle</keyword>
<name>A0ABY6KY61_9ARAC</name>
<dbReference type="PANTHER" id="PTHR10380">
    <property type="entry name" value="CUTICLE PROTEIN"/>
    <property type="match status" value="1"/>
</dbReference>
<proteinExistence type="predicted"/>
<dbReference type="InterPro" id="IPR000618">
    <property type="entry name" value="Insect_cuticle"/>
</dbReference>
<feature type="compositionally biased region" description="Basic and acidic residues" evidence="2">
    <location>
        <begin position="242"/>
        <end position="255"/>
    </location>
</feature>
<evidence type="ECO:0000313" key="3">
    <source>
        <dbReference type="EMBL" id="UYV73579.1"/>
    </source>
</evidence>
<dbReference type="Pfam" id="PF00379">
    <property type="entry name" value="Chitin_bind_4"/>
    <property type="match status" value="2"/>
</dbReference>